<dbReference type="InterPro" id="IPR004978">
    <property type="entry name" value="Stanniocalcin"/>
</dbReference>
<feature type="chain" id="PRO_5003190877" description="Extracellular membrane protein CFEM domain-containing protein" evidence="5">
    <location>
        <begin position="20"/>
        <end position="191"/>
    </location>
</feature>
<keyword evidence="7" id="KW-1185">Reference proteome</keyword>
<dbReference type="EMBL" id="DS989827">
    <property type="protein sequence ID" value="EFR03964.1"/>
    <property type="molecule type" value="Genomic_DNA"/>
</dbReference>
<comment type="subunit">
    <text evidence="2">Homodimer; disulfide-linked.</text>
</comment>
<evidence type="ECO:0000256" key="1">
    <source>
        <dbReference type="ARBA" id="ARBA00008693"/>
    </source>
</evidence>
<organism evidence="7">
    <name type="scientific">Arthroderma gypseum (strain ATCC MYA-4604 / CBS 118893)</name>
    <name type="common">Microsporum gypseum</name>
    <dbReference type="NCBI Taxonomy" id="535722"/>
    <lineage>
        <taxon>Eukaryota</taxon>
        <taxon>Fungi</taxon>
        <taxon>Dikarya</taxon>
        <taxon>Ascomycota</taxon>
        <taxon>Pezizomycotina</taxon>
        <taxon>Eurotiomycetes</taxon>
        <taxon>Eurotiomycetidae</taxon>
        <taxon>Onygenales</taxon>
        <taxon>Arthrodermataceae</taxon>
        <taxon>Nannizzia</taxon>
    </lineage>
</organism>
<protein>
    <recommendedName>
        <fullName evidence="8">Extracellular membrane protein CFEM domain-containing protein</fullName>
    </recommendedName>
</protein>
<dbReference type="PANTHER" id="PTHR11245:SF6">
    <property type="entry name" value="DUF19 DOMAIN-CONTAINING PROTEIN"/>
    <property type="match status" value="1"/>
</dbReference>
<evidence type="ECO:0000313" key="6">
    <source>
        <dbReference type="EMBL" id="EFR03964.1"/>
    </source>
</evidence>
<dbReference type="VEuPathDB" id="FungiDB:MGYG_06966"/>
<dbReference type="PANTHER" id="PTHR11245">
    <property type="entry name" value="STANNIOCALCIN"/>
    <property type="match status" value="1"/>
</dbReference>
<evidence type="ECO:0008006" key="8">
    <source>
        <dbReference type="Google" id="ProtNLM"/>
    </source>
</evidence>
<comment type="similarity">
    <text evidence="1">Belongs to the stanniocalcin family.</text>
</comment>
<keyword evidence="4" id="KW-1015">Disulfide bond</keyword>
<evidence type="ECO:0000256" key="4">
    <source>
        <dbReference type="ARBA" id="ARBA00023157"/>
    </source>
</evidence>
<feature type="signal peptide" evidence="5">
    <location>
        <begin position="1"/>
        <end position="19"/>
    </location>
</feature>
<dbReference type="eggNOG" id="ENOG502S7EB">
    <property type="taxonomic scope" value="Eukaryota"/>
</dbReference>
<dbReference type="GO" id="GO:0005576">
    <property type="term" value="C:extracellular region"/>
    <property type="evidence" value="ECO:0007669"/>
    <property type="project" value="InterPro"/>
</dbReference>
<dbReference type="GO" id="GO:0005179">
    <property type="term" value="F:hormone activity"/>
    <property type="evidence" value="ECO:0007669"/>
    <property type="project" value="UniProtKB-KW"/>
</dbReference>
<gene>
    <name evidence="6" type="ORF">MGYG_06966</name>
</gene>
<evidence type="ECO:0000256" key="3">
    <source>
        <dbReference type="ARBA" id="ARBA00022702"/>
    </source>
</evidence>
<sequence length="191" mass="21284">MRLHLVFALGLLPTTLTAAELYHKHDDQALASCSIPKRDNCDFYLSCLEAAVPCGREGYAIAYGDHYCHKFQSVLTRFSDQGKVWLSNAMYCLQEKLVPYATGQNQASCKAIQKYAFATHPSCYLDNGLCTLPPSDWLAILETVGTEGLFGSIDALIATLEAAGVCIDFYIWLIRNEFIDKAERRISSKEL</sequence>
<dbReference type="GO" id="GO:0006874">
    <property type="term" value="P:intracellular calcium ion homeostasis"/>
    <property type="evidence" value="ECO:0007669"/>
    <property type="project" value="TreeGrafter"/>
</dbReference>
<proteinExistence type="inferred from homology"/>
<dbReference type="OrthoDB" id="2251794at2759"/>
<reference evidence="7" key="1">
    <citation type="journal article" date="2012" name="MBio">
        <title>Comparative genome analysis of Trichophyton rubrum and related dermatophytes reveals candidate genes involved in infection.</title>
        <authorList>
            <person name="Martinez D.A."/>
            <person name="Oliver B.G."/>
            <person name="Graeser Y."/>
            <person name="Goldberg J.M."/>
            <person name="Li W."/>
            <person name="Martinez-Rossi N.M."/>
            <person name="Monod M."/>
            <person name="Shelest E."/>
            <person name="Barton R.C."/>
            <person name="Birch E."/>
            <person name="Brakhage A.A."/>
            <person name="Chen Z."/>
            <person name="Gurr S.J."/>
            <person name="Heiman D."/>
            <person name="Heitman J."/>
            <person name="Kosti I."/>
            <person name="Rossi A."/>
            <person name="Saif S."/>
            <person name="Samalova M."/>
            <person name="Saunders C.W."/>
            <person name="Shea T."/>
            <person name="Summerbell R.C."/>
            <person name="Xu J."/>
            <person name="Young S."/>
            <person name="Zeng Q."/>
            <person name="Birren B.W."/>
            <person name="Cuomo C.A."/>
            <person name="White T.C."/>
        </authorList>
    </citation>
    <scope>NUCLEOTIDE SEQUENCE [LARGE SCALE GENOMIC DNA]</scope>
    <source>
        <strain evidence="7">ATCC MYA-4604 / CBS 118893</strain>
    </source>
</reference>
<evidence type="ECO:0000313" key="7">
    <source>
        <dbReference type="Proteomes" id="UP000002669"/>
    </source>
</evidence>
<name>E4V1P9_ARTGP</name>
<keyword evidence="3" id="KW-0372">Hormone</keyword>
<dbReference type="RefSeq" id="XP_003170972.1">
    <property type="nucleotide sequence ID" value="XM_003170924.1"/>
</dbReference>
<dbReference type="OMA" id="CYIDNGL"/>
<dbReference type="HOGENOM" id="CLU_110800_0_0_1"/>
<dbReference type="Pfam" id="PF03298">
    <property type="entry name" value="Stanniocalcin"/>
    <property type="match status" value="1"/>
</dbReference>
<dbReference type="Proteomes" id="UP000002669">
    <property type="component" value="Unassembled WGS sequence"/>
</dbReference>
<dbReference type="STRING" id="535722.E4V1P9"/>
<evidence type="ECO:0000256" key="2">
    <source>
        <dbReference type="ARBA" id="ARBA00011748"/>
    </source>
</evidence>
<evidence type="ECO:0000256" key="5">
    <source>
        <dbReference type="SAM" id="SignalP"/>
    </source>
</evidence>
<dbReference type="GeneID" id="10026215"/>
<dbReference type="AlphaFoldDB" id="E4V1P9"/>
<dbReference type="InParanoid" id="E4V1P9"/>
<keyword evidence="5" id="KW-0732">Signal</keyword>
<accession>E4V1P9</accession>